<dbReference type="SMART" id="SM00155">
    <property type="entry name" value="PLDc"/>
    <property type="match status" value="1"/>
</dbReference>
<dbReference type="InterPro" id="IPR001736">
    <property type="entry name" value="PLipase_D/transphosphatidylase"/>
</dbReference>
<name>A0A8T0TR34_PANVG</name>
<feature type="signal peptide" evidence="1">
    <location>
        <begin position="1"/>
        <end position="21"/>
    </location>
</feature>
<dbReference type="PROSITE" id="PS51318">
    <property type="entry name" value="TAT"/>
    <property type="match status" value="1"/>
</dbReference>
<dbReference type="SUPFAM" id="SSF56024">
    <property type="entry name" value="Phospholipase D/nuclease"/>
    <property type="match status" value="1"/>
</dbReference>
<dbReference type="Pfam" id="PF13091">
    <property type="entry name" value="PLDc_2"/>
    <property type="match status" value="1"/>
</dbReference>
<dbReference type="InterPro" id="IPR025202">
    <property type="entry name" value="PLD-like_dom"/>
</dbReference>
<dbReference type="PROSITE" id="PS50035">
    <property type="entry name" value="PLD"/>
    <property type="match status" value="1"/>
</dbReference>
<feature type="chain" id="PRO_5035862334" description="PLD phosphodiesterase domain-containing protein" evidence="1">
    <location>
        <begin position="22"/>
        <end position="375"/>
    </location>
</feature>
<sequence>MPSSPHRRRLLLLPLLVAAAALRGPLPAGAATCKAWLVQSIPTDMPHLRRVPGVLSTGYVLQWLSGNATKSLDILAQYWQFLAQPNNPKSGVSWCGKPQPGGGMHPPKPRRIVRHSGFAPDFDKESADLAAGRPNVQNVTFLFEKWWGSGVLHAKVWISDKKDVYIGSANNDWKSLTQVKELGIYFSDCPQITKAVEVYFQNLWSLSALNSTTYTKVAWDKQWQVSRKVPCWSHFLQPKERCRSPIPPSVDISYTDGYPALANPEMIDVPLETPGYQKSTQEHYLSYLSFAPPEVTFGKFQADEQGWVDTIKSVKVGGIVRMNTMDWLGQSQYGTQTVYWPSLSSAISEVVFSKNATVRLLVAYWTHSSQTQKTT</sequence>
<evidence type="ECO:0000313" key="3">
    <source>
        <dbReference type="EMBL" id="KAG2613300.1"/>
    </source>
</evidence>
<dbReference type="Proteomes" id="UP000823388">
    <property type="component" value="Chromosome 4K"/>
</dbReference>
<accession>A0A8T0TR34</accession>
<dbReference type="EMBL" id="CM029043">
    <property type="protein sequence ID" value="KAG2613300.1"/>
    <property type="molecule type" value="Genomic_DNA"/>
</dbReference>
<gene>
    <name evidence="3" type="ORF">PVAP13_4KG340400</name>
</gene>
<dbReference type="PANTHER" id="PTHR10185">
    <property type="entry name" value="PHOSPHOLIPASE D - RELATED"/>
    <property type="match status" value="1"/>
</dbReference>
<evidence type="ECO:0000313" key="4">
    <source>
        <dbReference type="Proteomes" id="UP000823388"/>
    </source>
</evidence>
<dbReference type="PANTHER" id="PTHR10185:SF17">
    <property type="entry name" value="GM01519P-RELATED"/>
    <property type="match status" value="1"/>
</dbReference>
<dbReference type="GO" id="GO:0003824">
    <property type="term" value="F:catalytic activity"/>
    <property type="evidence" value="ECO:0007669"/>
    <property type="project" value="InterPro"/>
</dbReference>
<evidence type="ECO:0000259" key="2">
    <source>
        <dbReference type="PROSITE" id="PS50035"/>
    </source>
</evidence>
<proteinExistence type="predicted"/>
<organism evidence="3 4">
    <name type="scientific">Panicum virgatum</name>
    <name type="common">Blackwell switchgrass</name>
    <dbReference type="NCBI Taxonomy" id="38727"/>
    <lineage>
        <taxon>Eukaryota</taxon>
        <taxon>Viridiplantae</taxon>
        <taxon>Streptophyta</taxon>
        <taxon>Embryophyta</taxon>
        <taxon>Tracheophyta</taxon>
        <taxon>Spermatophyta</taxon>
        <taxon>Magnoliopsida</taxon>
        <taxon>Liliopsida</taxon>
        <taxon>Poales</taxon>
        <taxon>Poaceae</taxon>
        <taxon>PACMAD clade</taxon>
        <taxon>Panicoideae</taxon>
        <taxon>Panicodae</taxon>
        <taxon>Paniceae</taxon>
        <taxon>Panicinae</taxon>
        <taxon>Panicum</taxon>
        <taxon>Panicum sect. Hiantes</taxon>
    </lineage>
</organism>
<dbReference type="AlphaFoldDB" id="A0A8T0TR34"/>
<feature type="domain" description="PLD phosphodiesterase" evidence="2">
    <location>
        <begin position="148"/>
        <end position="175"/>
    </location>
</feature>
<dbReference type="InterPro" id="IPR006311">
    <property type="entry name" value="TAT_signal"/>
</dbReference>
<keyword evidence="4" id="KW-1185">Reference proteome</keyword>
<dbReference type="Gene3D" id="3.30.870.10">
    <property type="entry name" value="Endonuclease Chain A"/>
    <property type="match status" value="1"/>
</dbReference>
<evidence type="ECO:0000256" key="1">
    <source>
        <dbReference type="SAM" id="SignalP"/>
    </source>
</evidence>
<reference evidence="3" key="1">
    <citation type="submission" date="2020-05" db="EMBL/GenBank/DDBJ databases">
        <title>WGS assembly of Panicum virgatum.</title>
        <authorList>
            <person name="Lovell J.T."/>
            <person name="Jenkins J."/>
            <person name="Shu S."/>
            <person name="Juenger T.E."/>
            <person name="Schmutz J."/>
        </authorList>
    </citation>
    <scope>NUCLEOTIDE SEQUENCE</scope>
    <source>
        <strain evidence="3">AP13</strain>
    </source>
</reference>
<keyword evidence="1" id="KW-0732">Signal</keyword>
<dbReference type="InterPro" id="IPR050874">
    <property type="entry name" value="Diverse_PLD-related"/>
</dbReference>
<comment type="caution">
    <text evidence="3">The sequence shown here is derived from an EMBL/GenBank/DDBJ whole genome shotgun (WGS) entry which is preliminary data.</text>
</comment>
<protein>
    <recommendedName>
        <fullName evidence="2">PLD phosphodiesterase domain-containing protein</fullName>
    </recommendedName>
</protein>